<dbReference type="OrthoDB" id="10019596at2759"/>
<evidence type="ECO:0000313" key="13">
    <source>
        <dbReference type="EMBL" id="CAH1251138.1"/>
    </source>
</evidence>
<dbReference type="PANTHER" id="PTHR46886:SF1">
    <property type="entry name" value="INSULIN-LIKE GROWTH FACTOR II"/>
    <property type="match status" value="1"/>
</dbReference>
<keyword evidence="5" id="KW-0372">Hormone</keyword>
<evidence type="ECO:0000256" key="9">
    <source>
        <dbReference type="RuleBase" id="RU000406"/>
    </source>
</evidence>
<dbReference type="Pfam" id="PF00049">
    <property type="entry name" value="Insulin"/>
    <property type="match status" value="1"/>
</dbReference>
<evidence type="ECO:0000256" key="3">
    <source>
        <dbReference type="ARBA" id="ARBA00022525"/>
    </source>
</evidence>
<dbReference type="EMBL" id="OV696703">
    <property type="protein sequence ID" value="CAH1251138.1"/>
    <property type="molecule type" value="Genomic_DNA"/>
</dbReference>
<dbReference type="PANTHER" id="PTHR46886">
    <property type="entry name" value="INSULIN-LIKE GROWTH FACTOR II"/>
    <property type="match status" value="1"/>
</dbReference>
<dbReference type="GO" id="GO:0006006">
    <property type="term" value="P:glucose metabolic process"/>
    <property type="evidence" value="ECO:0007669"/>
    <property type="project" value="UniProtKB-KW"/>
</dbReference>
<keyword evidence="4" id="KW-0313">Glucose metabolism</keyword>
<comment type="subcellular location">
    <subcellularLocation>
        <location evidence="1 9">Secreted</location>
    </subcellularLocation>
</comment>
<keyword evidence="7" id="KW-1015">Disulfide bond</keyword>
<keyword evidence="6 11" id="KW-0732">Signal</keyword>
<feature type="region of interest" description="Disordered" evidence="10">
    <location>
        <begin position="274"/>
        <end position="385"/>
    </location>
</feature>
<evidence type="ECO:0000256" key="1">
    <source>
        <dbReference type="ARBA" id="ARBA00004613"/>
    </source>
</evidence>
<evidence type="ECO:0000256" key="4">
    <source>
        <dbReference type="ARBA" id="ARBA00022526"/>
    </source>
</evidence>
<keyword evidence="14" id="KW-1185">Reference proteome</keyword>
<name>A0A8J9ZDE6_BRALA</name>
<accession>A0A8J9ZDE6</accession>
<feature type="region of interest" description="Disordered" evidence="10">
    <location>
        <begin position="184"/>
        <end position="211"/>
    </location>
</feature>
<proteinExistence type="inferred from homology"/>
<dbReference type="InterPro" id="IPR004825">
    <property type="entry name" value="Insulin"/>
</dbReference>
<dbReference type="GO" id="GO:0005576">
    <property type="term" value="C:extracellular region"/>
    <property type="evidence" value="ECO:0007669"/>
    <property type="project" value="UniProtKB-SubCell"/>
</dbReference>
<organism evidence="13 14">
    <name type="scientific">Branchiostoma lanceolatum</name>
    <name type="common">Common lancelet</name>
    <name type="synonym">Amphioxus lanceolatum</name>
    <dbReference type="NCBI Taxonomy" id="7740"/>
    <lineage>
        <taxon>Eukaryota</taxon>
        <taxon>Metazoa</taxon>
        <taxon>Chordata</taxon>
        <taxon>Cephalochordata</taxon>
        <taxon>Leptocardii</taxon>
        <taxon>Amphioxiformes</taxon>
        <taxon>Branchiostomatidae</taxon>
        <taxon>Branchiostoma</taxon>
    </lineage>
</organism>
<dbReference type="CDD" id="cd04367">
    <property type="entry name" value="IlGF_insulin_like"/>
    <property type="match status" value="1"/>
</dbReference>
<dbReference type="SMART" id="SM00078">
    <property type="entry name" value="IlGF"/>
    <property type="match status" value="1"/>
</dbReference>
<evidence type="ECO:0000256" key="10">
    <source>
        <dbReference type="SAM" id="MobiDB-lite"/>
    </source>
</evidence>
<dbReference type="GO" id="GO:0005179">
    <property type="term" value="F:hormone activity"/>
    <property type="evidence" value="ECO:0007669"/>
    <property type="project" value="UniProtKB-KW"/>
</dbReference>
<dbReference type="InterPro" id="IPR022353">
    <property type="entry name" value="Insulin_CS"/>
</dbReference>
<dbReference type="Proteomes" id="UP000838412">
    <property type="component" value="Chromosome 18"/>
</dbReference>
<dbReference type="InterPro" id="IPR016179">
    <property type="entry name" value="Insulin-like"/>
</dbReference>
<feature type="compositionally biased region" description="Low complexity" evidence="10">
    <location>
        <begin position="184"/>
        <end position="196"/>
    </location>
</feature>
<keyword evidence="3 9" id="KW-0964">Secreted</keyword>
<feature type="chain" id="PRO_5035471149" evidence="11">
    <location>
        <begin position="18"/>
        <end position="385"/>
    </location>
</feature>
<evidence type="ECO:0000256" key="2">
    <source>
        <dbReference type="ARBA" id="ARBA00009034"/>
    </source>
</evidence>
<dbReference type="PROSITE" id="PS00262">
    <property type="entry name" value="INSULIN"/>
    <property type="match status" value="1"/>
</dbReference>
<evidence type="ECO:0000259" key="12">
    <source>
        <dbReference type="SMART" id="SM00078"/>
    </source>
</evidence>
<dbReference type="InterPro" id="IPR036438">
    <property type="entry name" value="Insulin-like_sf"/>
</dbReference>
<evidence type="ECO:0000256" key="6">
    <source>
        <dbReference type="ARBA" id="ARBA00022729"/>
    </source>
</evidence>
<dbReference type="InterPro" id="IPR022352">
    <property type="entry name" value="Ins/IGF/rlx"/>
</dbReference>
<evidence type="ECO:0000256" key="11">
    <source>
        <dbReference type="SAM" id="SignalP"/>
    </source>
</evidence>
<protein>
    <submittedName>
        <fullName evidence="13">IGF2 protein</fullName>
    </submittedName>
</protein>
<feature type="compositionally biased region" description="Acidic residues" evidence="10">
    <location>
        <begin position="197"/>
        <end position="209"/>
    </location>
</feature>
<keyword evidence="8" id="KW-0119">Carbohydrate metabolism</keyword>
<feature type="compositionally biased region" description="Basic and acidic residues" evidence="10">
    <location>
        <begin position="311"/>
        <end position="328"/>
    </location>
</feature>
<feature type="domain" description="Insulin-like" evidence="12">
    <location>
        <begin position="102"/>
        <end position="177"/>
    </location>
</feature>
<evidence type="ECO:0000256" key="7">
    <source>
        <dbReference type="ARBA" id="ARBA00023157"/>
    </source>
</evidence>
<evidence type="ECO:0000256" key="8">
    <source>
        <dbReference type="ARBA" id="ARBA00023277"/>
    </source>
</evidence>
<sequence>MCLVCMLAIHPVTLLCGRQLARYKRFARLFVSEPYKTRRRACPGLYRQLSVGCTAQTSTLPETLTDCSDPLLHTATGMNLSSVYVLASLAVVCLLVKETQAEYLCGSTLADVLSFVCGNRGYNSQPRRSLGKRAIDFISEQEAKDYMGAMPHIRRRRGLVEECCYNVCDYSQLESYCNPYTTAPATATPVRTAPPEEQAEEEEQDEDAAPLDGMVGDQAPLGSIENIENLVYHYDRDDITVDAAKKEPKKLKEILGSFEDKKANPVFPFIRQSKNVKPNKFPDSSAHQYPTDLVEEGPTNEIPESPSQKPTLERLGYKDNQTDKKEPAENNNNNNRARDNRTKSSTVEPHTVPDYISKQYTHKPLITLPRGTPRRIESPGQLSLN</sequence>
<evidence type="ECO:0000256" key="5">
    <source>
        <dbReference type="ARBA" id="ARBA00022702"/>
    </source>
</evidence>
<feature type="signal peptide" evidence="11">
    <location>
        <begin position="1"/>
        <end position="17"/>
    </location>
</feature>
<reference evidence="13" key="1">
    <citation type="submission" date="2022-01" db="EMBL/GenBank/DDBJ databases">
        <authorList>
            <person name="Braso-Vives M."/>
        </authorList>
    </citation>
    <scope>NUCLEOTIDE SEQUENCE</scope>
</reference>
<dbReference type="Gene3D" id="1.10.100.10">
    <property type="entry name" value="Insulin-like"/>
    <property type="match status" value="1"/>
</dbReference>
<dbReference type="PRINTS" id="PR00276">
    <property type="entry name" value="INSULINFAMLY"/>
</dbReference>
<dbReference type="SUPFAM" id="SSF56994">
    <property type="entry name" value="Insulin-like"/>
    <property type="match status" value="1"/>
</dbReference>
<gene>
    <name evidence="13" type="primary">IGF2</name>
    <name evidence="13" type="ORF">BLAG_LOCUS11619</name>
</gene>
<dbReference type="AlphaFoldDB" id="A0A8J9ZDE6"/>
<comment type="similarity">
    <text evidence="2 9">Belongs to the insulin family.</text>
</comment>
<evidence type="ECO:0000313" key="14">
    <source>
        <dbReference type="Proteomes" id="UP000838412"/>
    </source>
</evidence>